<reference evidence="2" key="2">
    <citation type="submission" date="2020-04" db="EMBL/GenBank/DDBJ databases">
        <authorList>
            <consortium name="NCBI Genome Project"/>
        </authorList>
    </citation>
    <scope>NUCLEOTIDE SEQUENCE</scope>
    <source>
        <strain evidence="2">CBS 342.82</strain>
    </source>
</reference>
<dbReference type="PANTHER" id="PTHR42085">
    <property type="entry name" value="F-BOX DOMAIN-CONTAINING PROTEIN"/>
    <property type="match status" value="1"/>
</dbReference>
<dbReference type="PANTHER" id="PTHR42085:SF2">
    <property type="entry name" value="F-BOX DOMAIN-CONTAINING PROTEIN"/>
    <property type="match status" value="1"/>
</dbReference>
<reference evidence="2" key="3">
    <citation type="submission" date="2025-08" db="UniProtKB">
        <authorList>
            <consortium name="RefSeq"/>
        </authorList>
    </citation>
    <scope>IDENTIFICATION</scope>
    <source>
        <strain evidence="2">CBS 342.82</strain>
    </source>
</reference>
<dbReference type="GeneID" id="54364843"/>
<proteinExistence type="predicted"/>
<dbReference type="RefSeq" id="XP_033458374.1">
    <property type="nucleotide sequence ID" value="XM_033607043.1"/>
</dbReference>
<evidence type="ECO:0000313" key="1">
    <source>
        <dbReference type="Proteomes" id="UP000504637"/>
    </source>
</evidence>
<evidence type="ECO:0000313" key="2">
    <source>
        <dbReference type="RefSeq" id="XP_033458374.1"/>
    </source>
</evidence>
<dbReference type="AlphaFoldDB" id="A0A6J3M086"/>
<dbReference type="OrthoDB" id="2099276at2759"/>
<sequence length="623" mass="71238">MPMQGRPALAHRTIAQIGRTVLINLNHRSGGSSHESATLSLLLSCSAIYNELSQHIYSNCQIVIRARDDSSLSALSRLRPSTIHALRRLTIDLNATSCGSGWWCDDEQDPDFRQESQDLKGEEDLTIEEEPDPLELKILEPREVTRRTSELLCETERADNEPNDADLSLSSIIDYSRSQPLTVTNQIHTAVLRNWHRVWTENVRPNLQPATLELDFSCDVADVETGQLALEPFLAEIRPCLARCNIRLARRKIEALRRIARSAVERVVCPAEPSKVELGPPIQQLRCQKTRTSFMDLPAEIRQHIFEYTDLVVPDSEVEWSPYRGWYIRRGEPWQDEQSSEYLSHLHPIAKDRSMTTDDAFGYRKNDLERAHCLEKLGGRGCFCKSRHTVYSSYSKLKCWAPPTPLFLICSILRQDALQIFYSRNRIVVWPCESICWVSLLPNPLDRLHISTFLTDIVPRDALCHLRYLEIVFDMPDHRAVSDGALLDWCSAGSTALIDWELAIGGITKHVVSSNMSITVVIPGDLDSYLYPHSPDEGTEPSEDELQRRKRCIYNALLPLQRLGPLKHLQIDIWGYPSGWEIVEMIMGPLYEPPRDYTYESAEIPVPLFARRGRWLTDSQRFV</sequence>
<gene>
    <name evidence="2" type="ORF">K489DRAFT_402261</name>
</gene>
<dbReference type="InterPro" id="IPR038883">
    <property type="entry name" value="AN11006-like"/>
</dbReference>
<reference evidence="2" key="1">
    <citation type="submission" date="2020-01" db="EMBL/GenBank/DDBJ databases">
        <authorList>
            <consortium name="DOE Joint Genome Institute"/>
            <person name="Haridas S."/>
            <person name="Albert R."/>
            <person name="Binder M."/>
            <person name="Bloem J."/>
            <person name="Labutti K."/>
            <person name="Salamov A."/>
            <person name="Andreopoulos B."/>
            <person name="Baker S.E."/>
            <person name="Barry K."/>
            <person name="Bills G."/>
            <person name="Bluhm B.H."/>
            <person name="Cannon C."/>
            <person name="Castanera R."/>
            <person name="Culley D.E."/>
            <person name="Daum C."/>
            <person name="Ezra D."/>
            <person name="Gonzalez J.B."/>
            <person name="Henrissat B."/>
            <person name="Kuo A."/>
            <person name="Liang C."/>
            <person name="Lipzen A."/>
            <person name="Lutzoni F."/>
            <person name="Magnuson J."/>
            <person name="Mondo S."/>
            <person name="Nolan M."/>
            <person name="Ohm R."/>
            <person name="Pangilinan J."/>
            <person name="Park H.-J."/>
            <person name="Ramirez L."/>
            <person name="Alfaro M."/>
            <person name="Sun H."/>
            <person name="Tritt A."/>
            <person name="Yoshinaga Y."/>
            <person name="Zwiers L.-H."/>
            <person name="Turgeon B.G."/>
            <person name="Goodwin S.B."/>
            <person name="Spatafora J.W."/>
            <person name="Crous P.W."/>
            <person name="Grigoriev I.V."/>
        </authorList>
    </citation>
    <scope>NUCLEOTIDE SEQUENCE</scope>
    <source>
        <strain evidence="2">CBS 342.82</strain>
    </source>
</reference>
<name>A0A6J3M086_9PEZI</name>
<dbReference type="Proteomes" id="UP000504637">
    <property type="component" value="Unplaced"/>
</dbReference>
<organism evidence="2">
    <name type="scientific">Dissoconium aciculare CBS 342.82</name>
    <dbReference type="NCBI Taxonomy" id="1314786"/>
    <lineage>
        <taxon>Eukaryota</taxon>
        <taxon>Fungi</taxon>
        <taxon>Dikarya</taxon>
        <taxon>Ascomycota</taxon>
        <taxon>Pezizomycotina</taxon>
        <taxon>Dothideomycetes</taxon>
        <taxon>Dothideomycetidae</taxon>
        <taxon>Mycosphaerellales</taxon>
        <taxon>Dissoconiaceae</taxon>
        <taxon>Dissoconium</taxon>
    </lineage>
</organism>
<accession>A0A6J3M086</accession>
<keyword evidence="1" id="KW-1185">Reference proteome</keyword>
<protein>
    <submittedName>
        <fullName evidence="2">Uncharacterized protein</fullName>
    </submittedName>
</protein>